<dbReference type="EMBL" id="CP017556">
    <property type="protein sequence ID" value="AOW04532.1"/>
    <property type="molecule type" value="Genomic_DNA"/>
</dbReference>
<organism evidence="1 2">
    <name type="scientific">Yarrowia lipolytica</name>
    <name type="common">Candida lipolytica</name>
    <dbReference type="NCBI Taxonomy" id="4952"/>
    <lineage>
        <taxon>Eukaryota</taxon>
        <taxon>Fungi</taxon>
        <taxon>Dikarya</taxon>
        <taxon>Ascomycota</taxon>
        <taxon>Saccharomycotina</taxon>
        <taxon>Dipodascomycetes</taxon>
        <taxon>Dipodascales</taxon>
        <taxon>Dipodascales incertae sedis</taxon>
        <taxon>Yarrowia</taxon>
    </lineage>
</organism>
<dbReference type="GeneID" id="94583448"/>
<dbReference type="RefSeq" id="XP_068138937.1">
    <property type="nucleotide sequence ID" value="XM_068282836.1"/>
</dbReference>
<proteinExistence type="predicted"/>
<sequence>MTSVKATLLSDSTLARLPQLPVREIFQGQFGSNFLVRMVLVGRSQPSATLLRVTLPIHLPLYLSKKPSIKHLLNSPLT</sequence>
<protein>
    <submittedName>
        <fullName evidence="1">Uncharacterized protein</fullName>
    </submittedName>
</protein>
<dbReference type="AlphaFoldDB" id="A0A1D8NFZ9"/>
<reference evidence="1 2" key="1">
    <citation type="journal article" date="2016" name="PLoS ONE">
        <title>Sequence Assembly of Yarrowia lipolytica Strain W29/CLIB89 Shows Transposable Element Diversity.</title>
        <authorList>
            <person name="Magnan C."/>
            <person name="Yu J."/>
            <person name="Chang I."/>
            <person name="Jahn E."/>
            <person name="Kanomata Y."/>
            <person name="Wu J."/>
            <person name="Zeller M."/>
            <person name="Oakes M."/>
            <person name="Baldi P."/>
            <person name="Sandmeyer S."/>
        </authorList>
    </citation>
    <scope>NUCLEOTIDE SEQUENCE [LARGE SCALE GENOMIC DNA]</scope>
    <source>
        <strain evidence="2">CLIB89(W29)</strain>
    </source>
</reference>
<dbReference type="VEuPathDB" id="FungiDB:YALI1_D30526g"/>
<evidence type="ECO:0000313" key="2">
    <source>
        <dbReference type="Proteomes" id="UP000182444"/>
    </source>
</evidence>
<dbReference type="Proteomes" id="UP000182444">
    <property type="component" value="Chromosome 1D"/>
</dbReference>
<gene>
    <name evidence="1" type="ORF">YALI1_D30526g</name>
</gene>
<accession>A0A1D8NFZ9</accession>
<name>A0A1D8NFZ9_YARLL</name>
<evidence type="ECO:0000313" key="1">
    <source>
        <dbReference type="EMBL" id="AOW04532.1"/>
    </source>
</evidence>